<dbReference type="PIRSF" id="PIRSF010244">
    <property type="entry name" value="UCP010244_imp"/>
    <property type="match status" value="1"/>
</dbReference>
<organism evidence="2 3">
    <name type="scientific">Rhizobium paknamense</name>
    <dbReference type="NCBI Taxonomy" id="1206817"/>
    <lineage>
        <taxon>Bacteria</taxon>
        <taxon>Pseudomonadati</taxon>
        <taxon>Pseudomonadota</taxon>
        <taxon>Alphaproteobacteria</taxon>
        <taxon>Hyphomicrobiales</taxon>
        <taxon>Rhizobiaceae</taxon>
        <taxon>Rhizobium/Agrobacterium group</taxon>
        <taxon>Rhizobium</taxon>
    </lineage>
</organism>
<keyword evidence="1" id="KW-1133">Transmembrane helix</keyword>
<gene>
    <name evidence="2" type="ORF">QO005_000618</name>
</gene>
<protein>
    <submittedName>
        <fullName evidence="2">Membrane protein</fullName>
    </submittedName>
</protein>
<evidence type="ECO:0000313" key="3">
    <source>
        <dbReference type="Proteomes" id="UP001235269"/>
    </source>
</evidence>
<proteinExistence type="predicted"/>
<keyword evidence="3" id="KW-1185">Reference proteome</keyword>
<sequence length="181" mass="19391">MRKLIYALLVGLIGALVLHIVIILALPRFTGKDAYTRVTREGPSPRFYSLAKKPDGTGLAQTDPYLRQAVCAFDVTQAPIRLTAQGSVPFWSIGLFDKAANEVYSMTDATAVEGRLDIIAGTAAQLSALRNAEPDLVARTVLVEMPQAEGYAVLRALAPQPSALADAQDFLSRATCSALKT</sequence>
<feature type="transmembrane region" description="Helical" evidence="1">
    <location>
        <begin position="6"/>
        <end position="27"/>
    </location>
</feature>
<dbReference type="EMBL" id="JAUSWH010000001">
    <property type="protein sequence ID" value="MDQ0454303.1"/>
    <property type="molecule type" value="Genomic_DNA"/>
</dbReference>
<evidence type="ECO:0000256" key="1">
    <source>
        <dbReference type="SAM" id="Phobius"/>
    </source>
</evidence>
<reference evidence="2 3" key="1">
    <citation type="submission" date="2023-07" db="EMBL/GenBank/DDBJ databases">
        <title>Genomic Encyclopedia of Type Strains, Phase IV (KMG-IV): sequencing the most valuable type-strain genomes for metagenomic binning, comparative biology and taxonomic classification.</title>
        <authorList>
            <person name="Goeker M."/>
        </authorList>
    </citation>
    <scope>NUCLEOTIDE SEQUENCE [LARGE SCALE GENOMIC DNA]</scope>
    <source>
        <strain evidence="2 3">DSM 100301</strain>
    </source>
</reference>
<keyword evidence="1" id="KW-0472">Membrane</keyword>
<comment type="caution">
    <text evidence="2">The sequence shown here is derived from an EMBL/GenBank/DDBJ whole genome shotgun (WGS) entry which is preliminary data.</text>
</comment>
<evidence type="ECO:0000313" key="2">
    <source>
        <dbReference type="EMBL" id="MDQ0454303.1"/>
    </source>
</evidence>
<dbReference type="Proteomes" id="UP001235269">
    <property type="component" value="Unassembled WGS sequence"/>
</dbReference>
<accession>A0ABU0I7U7</accession>
<dbReference type="InterPro" id="IPR014456">
    <property type="entry name" value="UCP010244_IM"/>
</dbReference>
<name>A0ABU0I7U7_9HYPH</name>
<dbReference type="RefSeq" id="WP_307156481.1">
    <property type="nucleotide sequence ID" value="NZ_JAUSWH010000001.1"/>
</dbReference>
<keyword evidence="1" id="KW-0812">Transmembrane</keyword>